<dbReference type="Pfam" id="PF04048">
    <property type="entry name" value="Sec8_N"/>
    <property type="match status" value="1"/>
</dbReference>
<protein>
    <recommendedName>
        <fullName evidence="4">Exocyst complex component Sec8</fullName>
    </recommendedName>
</protein>
<feature type="region of interest" description="Disordered" evidence="5">
    <location>
        <begin position="827"/>
        <end position="846"/>
    </location>
</feature>
<feature type="compositionally biased region" description="Basic and acidic residues" evidence="5">
    <location>
        <begin position="72"/>
        <end position="81"/>
    </location>
</feature>
<feature type="domain" description="Exocyst complex component Sec8 N-terminal" evidence="6">
    <location>
        <begin position="106"/>
        <end position="245"/>
    </location>
</feature>
<dbReference type="GO" id="GO:0015031">
    <property type="term" value="P:protein transport"/>
    <property type="evidence" value="ECO:0007669"/>
    <property type="project" value="UniProtKB-KW"/>
</dbReference>
<evidence type="ECO:0000256" key="5">
    <source>
        <dbReference type="SAM" id="MobiDB-lite"/>
    </source>
</evidence>
<evidence type="ECO:0000256" key="1">
    <source>
        <dbReference type="ARBA" id="ARBA00022448"/>
    </source>
</evidence>
<gene>
    <name evidence="8" type="ORF">D6C84_09285</name>
</gene>
<name>A0A4S9X871_AURPU</name>
<feature type="compositionally biased region" description="Basic and acidic residues" evidence="5">
    <location>
        <begin position="573"/>
        <end position="585"/>
    </location>
</feature>
<evidence type="ECO:0000256" key="2">
    <source>
        <dbReference type="ARBA" id="ARBA00022483"/>
    </source>
</evidence>
<feature type="compositionally biased region" description="Low complexity" evidence="5">
    <location>
        <begin position="827"/>
        <end position="842"/>
    </location>
</feature>
<comment type="similarity">
    <text evidence="4">Belongs to the SEC8 family.</text>
</comment>
<dbReference type="Pfam" id="PF20652">
    <property type="entry name" value="Sec8_C"/>
    <property type="match status" value="1"/>
</dbReference>
<dbReference type="Proteomes" id="UP000310039">
    <property type="component" value="Unassembled WGS sequence"/>
</dbReference>
<keyword evidence="2 4" id="KW-0268">Exocytosis</keyword>
<feature type="domain" description="Exocyst complex component Sec8 middle helical bundle" evidence="7">
    <location>
        <begin position="356"/>
        <end position="607"/>
    </location>
</feature>
<comment type="function">
    <text evidence="4">Component of the exocyst complex involved in the docking of exocytic vesicles with fusion sites on the plasma membrane.</text>
</comment>
<evidence type="ECO:0000256" key="3">
    <source>
        <dbReference type="ARBA" id="ARBA00022927"/>
    </source>
</evidence>
<evidence type="ECO:0000256" key="4">
    <source>
        <dbReference type="RuleBase" id="RU367079"/>
    </source>
</evidence>
<dbReference type="InterPro" id="IPR048630">
    <property type="entry name" value="Sec8_M"/>
</dbReference>
<dbReference type="EMBL" id="QZBT01000220">
    <property type="protein sequence ID" value="THZ74827.1"/>
    <property type="molecule type" value="Genomic_DNA"/>
</dbReference>
<feature type="compositionally biased region" description="Low complexity" evidence="5">
    <location>
        <begin position="82"/>
        <end position="95"/>
    </location>
</feature>
<evidence type="ECO:0000313" key="9">
    <source>
        <dbReference type="Proteomes" id="UP000310039"/>
    </source>
</evidence>
<feature type="compositionally biased region" description="Basic and acidic residues" evidence="5">
    <location>
        <begin position="25"/>
        <end position="43"/>
    </location>
</feature>
<organism evidence="8 9">
    <name type="scientific">Aureobasidium pullulans</name>
    <name type="common">Black yeast</name>
    <name type="synonym">Pullularia pullulans</name>
    <dbReference type="NCBI Taxonomy" id="5580"/>
    <lineage>
        <taxon>Eukaryota</taxon>
        <taxon>Fungi</taxon>
        <taxon>Dikarya</taxon>
        <taxon>Ascomycota</taxon>
        <taxon>Pezizomycotina</taxon>
        <taxon>Dothideomycetes</taxon>
        <taxon>Dothideomycetidae</taxon>
        <taxon>Dothideales</taxon>
        <taxon>Saccotheciaceae</taxon>
        <taxon>Aureobasidium</taxon>
    </lineage>
</organism>
<dbReference type="PANTHER" id="PTHR14146:SF0">
    <property type="entry name" value="EXOCYST COMPLEX COMPONENT 4"/>
    <property type="match status" value="1"/>
</dbReference>
<evidence type="ECO:0000259" key="7">
    <source>
        <dbReference type="Pfam" id="PF20652"/>
    </source>
</evidence>
<feature type="region of interest" description="Disordered" evidence="5">
    <location>
        <begin position="1"/>
        <end position="100"/>
    </location>
</feature>
<reference evidence="8 9" key="1">
    <citation type="submission" date="2018-10" db="EMBL/GenBank/DDBJ databases">
        <title>Fifty Aureobasidium pullulans genomes reveal a recombining polyextremotolerant generalist.</title>
        <authorList>
            <person name="Gostincar C."/>
            <person name="Turk M."/>
            <person name="Zajc J."/>
            <person name="Gunde-Cimerman N."/>
        </authorList>
    </citation>
    <scope>NUCLEOTIDE SEQUENCE [LARGE SCALE GENOMIC DNA]</scope>
    <source>
        <strain evidence="8 9">EXF-3403</strain>
    </source>
</reference>
<proteinExistence type="inferred from homology"/>
<dbReference type="InterPro" id="IPR007191">
    <property type="entry name" value="Sec8_exocyst_N"/>
</dbReference>
<evidence type="ECO:0000313" key="8">
    <source>
        <dbReference type="EMBL" id="THZ74827.1"/>
    </source>
</evidence>
<keyword evidence="3 4" id="KW-0653">Protein transport</keyword>
<dbReference type="GO" id="GO:0006612">
    <property type="term" value="P:protein targeting to membrane"/>
    <property type="evidence" value="ECO:0007669"/>
    <property type="project" value="UniProtKB-UniRule"/>
</dbReference>
<dbReference type="InterPro" id="IPR039682">
    <property type="entry name" value="Sec8/EXOC4"/>
</dbReference>
<dbReference type="GO" id="GO:0090522">
    <property type="term" value="P:vesicle tethering involved in exocytosis"/>
    <property type="evidence" value="ECO:0007669"/>
    <property type="project" value="UniProtKB-UniRule"/>
</dbReference>
<dbReference type="GO" id="GO:0000145">
    <property type="term" value="C:exocyst"/>
    <property type="evidence" value="ECO:0007669"/>
    <property type="project" value="UniProtKB-UniRule"/>
</dbReference>
<accession>A0A4S9X871</accession>
<dbReference type="GO" id="GO:0006904">
    <property type="term" value="P:vesicle docking involved in exocytosis"/>
    <property type="evidence" value="ECO:0007669"/>
    <property type="project" value="InterPro"/>
</dbReference>
<evidence type="ECO:0000259" key="6">
    <source>
        <dbReference type="Pfam" id="PF04048"/>
    </source>
</evidence>
<comment type="caution">
    <text evidence="8">The sequence shown here is derived from an EMBL/GenBank/DDBJ whole genome shotgun (WGS) entry which is preliminary data.</text>
</comment>
<feature type="region of interest" description="Disordered" evidence="5">
    <location>
        <begin position="565"/>
        <end position="586"/>
    </location>
</feature>
<dbReference type="PANTHER" id="PTHR14146">
    <property type="entry name" value="EXOCYST COMPLEX COMPONENT 4"/>
    <property type="match status" value="1"/>
</dbReference>
<keyword evidence="1 4" id="KW-0813">Transport</keyword>
<dbReference type="AlphaFoldDB" id="A0A4S9X871"/>
<dbReference type="GO" id="GO:0006893">
    <property type="term" value="P:Golgi to plasma membrane transport"/>
    <property type="evidence" value="ECO:0007669"/>
    <property type="project" value="TreeGrafter"/>
</dbReference>
<sequence>MSYMRRPSATGDRGYTNGDGYQFPRRYDLDATSRDNSADERSRSRGPAAGAGYGGLGRAQDDYIPRVGSPARLDRSKRASGEGRAFSRSRSRAASQMRNAEASRQVEDILRSIDRHWGQMASDNCVPVKVALQLMDQSSLGLANQYDQFQDTHQQLQNALKAIVNQHHQGFNSSIGTFHQIQSSILSSQQRVRTLKQSLVQAKGNLRTTRPELKAFAQSSQSYDQMLQTLAHIEQLQLMPEKLEAQISEKRFLGAVETLQDALKLMHKPDMEDIGALSDLRVYFSNQEHSITDILIQELHSHLYLKSPYCEERWKQYTNRSTTTGAASFEIEGRQLYRFLESFDPSQILTEDTSRNPEADTFAYIQLLVESLDRMSRLDLAIDQIEQRLPVELFRVVERSYTEVEQKYPGLIRGAAKQQHFQLDNINADINQDKKMILQDMLSTLYAKFEAIAEGHRVLHEVIGGILSRQGSDEPALLRSFRELWKLYQSEIRSLLHDHLAASGSPENSSHPEHHHAANMFKPHARDRNKRMFKLADTDSKSTELAIEKEDLDFILKSSVPGLAATGTTPATKDAENEKNEDRSATGHKLLVEPSVFNMGILLPPSLSFLTRLKDIVPPSSEIVLSTFTSFLDDFLINVFLPQLEEALADMCMAASAENDAFVQDPKWQLRAQKPVFKGTSNFLDLIKAFCMLLDSLPHDQAFSQLVMAQMRIYYDKCYNYYRGLVLRPQIDATTERKPKRSAALAEYNADMRDAVATLLAHEAENADDVQRLMQEQTSALIANVKSSPLAEADLILDRKAMVGLCTLYNSTRWFVAHAEQLRHMSSSMSASASTTATASTSRHQTRRWTTLITPNPHAAIYLPLDTQSSRDFDAITTSMTDLGHLILRTLHLELRLQILNGVQAALSSTYLLRQPYNDPDPAILQLARQLVTADSDLETHLPTPQHRLLLLHLAHPASSSLISFTSSIPAMDAPSGIGRMHLNILVLQQVLKDIEPSSSLQAAADFWSWFEDSPTTMVRGVDEGVLGKEEARELVRLWGSGRGDVGRVDFAESRSWQVWTTGLRY</sequence>